<organism evidence="1 2">
    <name type="scientific">Vibrio marisflavi CECT 7928</name>
    <dbReference type="NCBI Taxonomy" id="634439"/>
    <lineage>
        <taxon>Bacteria</taxon>
        <taxon>Pseudomonadati</taxon>
        <taxon>Pseudomonadota</taxon>
        <taxon>Gammaproteobacteria</taxon>
        <taxon>Vibrionales</taxon>
        <taxon>Vibrionaceae</taxon>
        <taxon>Vibrio</taxon>
    </lineage>
</organism>
<name>A0ABM9AAC5_9VIBR</name>
<dbReference type="EMBL" id="CAKLDM010000005">
    <property type="protein sequence ID" value="CAH0543214.1"/>
    <property type="molecule type" value="Genomic_DNA"/>
</dbReference>
<dbReference type="Proteomes" id="UP000838748">
    <property type="component" value="Unassembled WGS sequence"/>
</dbReference>
<evidence type="ECO:0000313" key="1">
    <source>
        <dbReference type="EMBL" id="CAH0543214.1"/>
    </source>
</evidence>
<proteinExistence type="predicted"/>
<sequence>MEAPKNQTHIDHVGTSIYVVEVTHQNLNKIKKYSPNQPRVGDWFIEEQVPHNESEIRYYGPFCSKLIALEFLNSKFGDSYELS</sequence>
<reference evidence="1" key="1">
    <citation type="submission" date="2021-11" db="EMBL/GenBank/DDBJ databases">
        <authorList>
            <person name="Rodrigo-Torres L."/>
            <person name="Arahal R. D."/>
            <person name="Lucena T."/>
        </authorList>
    </citation>
    <scope>NUCLEOTIDE SEQUENCE</scope>
    <source>
        <strain evidence="1">CECT 7928</strain>
    </source>
</reference>
<keyword evidence="2" id="KW-1185">Reference proteome</keyword>
<gene>
    <name evidence="1" type="ORF">VMF7928_04474</name>
</gene>
<evidence type="ECO:0000313" key="2">
    <source>
        <dbReference type="Proteomes" id="UP000838748"/>
    </source>
</evidence>
<comment type="caution">
    <text evidence="1">The sequence shown here is derived from an EMBL/GenBank/DDBJ whole genome shotgun (WGS) entry which is preliminary data.</text>
</comment>
<protein>
    <submittedName>
        <fullName evidence="1">Uncharacterized protein</fullName>
    </submittedName>
</protein>
<accession>A0ABM9AAC5</accession>